<dbReference type="GO" id="GO:0030674">
    <property type="term" value="F:protein-macromolecule adaptor activity"/>
    <property type="evidence" value="ECO:0007669"/>
    <property type="project" value="TreeGrafter"/>
</dbReference>
<keyword evidence="2" id="KW-0472">Membrane</keyword>
<gene>
    <name evidence="6" type="ORF">SAMN04488011_101598</name>
</gene>
<keyword evidence="3" id="KW-0998">Cell outer membrane</keyword>
<keyword evidence="1 4" id="KW-0732">Signal</keyword>
<protein>
    <submittedName>
        <fullName evidence="6">Beta-barrel assembly machine subunit BamE</fullName>
    </submittedName>
</protein>
<organism evidence="6 7">
    <name type="scientific">Palleronia pelagia</name>
    <dbReference type="NCBI Taxonomy" id="387096"/>
    <lineage>
        <taxon>Bacteria</taxon>
        <taxon>Pseudomonadati</taxon>
        <taxon>Pseudomonadota</taxon>
        <taxon>Alphaproteobacteria</taxon>
        <taxon>Rhodobacterales</taxon>
        <taxon>Roseobacteraceae</taxon>
        <taxon>Palleronia</taxon>
    </lineage>
</organism>
<evidence type="ECO:0000259" key="5">
    <source>
        <dbReference type="Pfam" id="PF04355"/>
    </source>
</evidence>
<dbReference type="InterPro" id="IPR026592">
    <property type="entry name" value="BamE"/>
</dbReference>
<dbReference type="PROSITE" id="PS51257">
    <property type="entry name" value="PROKAR_LIPOPROTEIN"/>
    <property type="match status" value="1"/>
</dbReference>
<dbReference type="InterPro" id="IPR037873">
    <property type="entry name" value="BamE-like"/>
</dbReference>
<dbReference type="GO" id="GO:0051205">
    <property type="term" value="P:protein insertion into membrane"/>
    <property type="evidence" value="ECO:0007669"/>
    <property type="project" value="TreeGrafter"/>
</dbReference>
<dbReference type="InterPro" id="IPR007450">
    <property type="entry name" value="BamE_dom"/>
</dbReference>
<evidence type="ECO:0000313" key="6">
    <source>
        <dbReference type="EMBL" id="SEM82243.1"/>
    </source>
</evidence>
<keyword evidence="7" id="KW-1185">Reference proteome</keyword>
<dbReference type="AlphaFoldDB" id="A0A1H8BHD7"/>
<feature type="domain" description="Outer membrane protein assembly factor BamE" evidence="5">
    <location>
        <begin position="28"/>
        <end position="103"/>
    </location>
</feature>
<accession>A0A1H8BHD7</accession>
<evidence type="ECO:0000313" key="7">
    <source>
        <dbReference type="Proteomes" id="UP000199372"/>
    </source>
</evidence>
<evidence type="ECO:0000256" key="3">
    <source>
        <dbReference type="ARBA" id="ARBA00023237"/>
    </source>
</evidence>
<feature type="chain" id="PRO_5011605336" evidence="4">
    <location>
        <begin position="19"/>
        <end position="148"/>
    </location>
</feature>
<dbReference type="PANTHER" id="PTHR37482:SF1">
    <property type="entry name" value="OUTER MEMBRANE PROTEIN ASSEMBLY FACTOR BAME"/>
    <property type="match status" value="1"/>
</dbReference>
<dbReference type="PANTHER" id="PTHR37482">
    <property type="entry name" value="OUTER MEMBRANE PROTEIN ASSEMBLY FACTOR BAME"/>
    <property type="match status" value="1"/>
</dbReference>
<proteinExistence type="predicted"/>
<dbReference type="Gene3D" id="3.30.1450.10">
    <property type="match status" value="1"/>
</dbReference>
<dbReference type="GO" id="GO:1990063">
    <property type="term" value="C:Bam protein complex"/>
    <property type="evidence" value="ECO:0007669"/>
    <property type="project" value="TreeGrafter"/>
</dbReference>
<evidence type="ECO:0000256" key="1">
    <source>
        <dbReference type="ARBA" id="ARBA00022729"/>
    </source>
</evidence>
<evidence type="ECO:0000256" key="4">
    <source>
        <dbReference type="SAM" id="SignalP"/>
    </source>
</evidence>
<evidence type="ECO:0000256" key="2">
    <source>
        <dbReference type="ARBA" id="ARBA00023136"/>
    </source>
</evidence>
<name>A0A1H8BHD7_9RHOB</name>
<dbReference type="Pfam" id="PF04355">
    <property type="entry name" value="BamE"/>
    <property type="match status" value="1"/>
</dbReference>
<reference evidence="7" key="1">
    <citation type="submission" date="2016-10" db="EMBL/GenBank/DDBJ databases">
        <authorList>
            <person name="Varghese N."/>
            <person name="Submissions S."/>
        </authorList>
    </citation>
    <scope>NUCLEOTIDE SEQUENCE [LARGE SCALE GENOMIC DNA]</scope>
    <source>
        <strain evidence="7">DSM 26893</strain>
    </source>
</reference>
<dbReference type="GO" id="GO:0043165">
    <property type="term" value="P:Gram-negative-bacterium-type cell outer membrane assembly"/>
    <property type="evidence" value="ECO:0007669"/>
    <property type="project" value="TreeGrafter"/>
</dbReference>
<dbReference type="RefSeq" id="WP_091844094.1">
    <property type="nucleotide sequence ID" value="NZ_FOCM01000001.1"/>
</dbReference>
<dbReference type="Proteomes" id="UP000199372">
    <property type="component" value="Unassembled WGS sequence"/>
</dbReference>
<feature type="signal peptide" evidence="4">
    <location>
        <begin position="1"/>
        <end position="18"/>
    </location>
</feature>
<dbReference type="EMBL" id="FOCM01000001">
    <property type="protein sequence ID" value="SEM82243.1"/>
    <property type="molecule type" value="Genomic_DNA"/>
</dbReference>
<sequence length="148" mass="16177">MAAALRRGIALGLVLALAACTAVYRNHGYVPTDQDLAQLDVGVSTQADVTQAIGRPTSMGVLDDSGWYYVQSRFRNFGWRAPEEIDREVVAVSFNSGGTVSNIERYGLEDGRVVRLSRRVTEANVQGVGFLRQLFGNLGNFNAADFFE</sequence>
<dbReference type="OrthoDB" id="7203955at2"/>